<dbReference type="SUPFAM" id="SSF51366">
    <property type="entry name" value="Ribulose-phoshate binding barrel"/>
    <property type="match status" value="1"/>
</dbReference>
<reference evidence="11" key="1">
    <citation type="submission" date="2016-07" db="EMBL/GenBank/DDBJ databases">
        <title>Comparative genomics of the Campylobacter concisus group.</title>
        <authorList>
            <person name="Miller W.G."/>
            <person name="Yee E."/>
            <person name="Chapman M.H."/>
            <person name="Huynh S."/>
            <person name="Bono J.L."/>
            <person name="On S.L.W."/>
            <person name="StLeger J."/>
            <person name="Foster G."/>
            <person name="Parker C.T."/>
        </authorList>
    </citation>
    <scope>NUCLEOTIDE SEQUENCE</scope>
    <source>
        <strain evidence="11">525.92</strain>
    </source>
</reference>
<organism evidence="11 12">
    <name type="scientific">Campylobacter curvus (strain 525.92)</name>
    <dbReference type="NCBI Taxonomy" id="360105"/>
    <lineage>
        <taxon>Bacteria</taxon>
        <taxon>Pseudomonadati</taxon>
        <taxon>Campylobacterota</taxon>
        <taxon>Epsilonproteobacteria</taxon>
        <taxon>Campylobacterales</taxon>
        <taxon>Campylobacteraceae</taxon>
        <taxon>Campylobacter</taxon>
    </lineage>
</organism>
<name>A7H068_CAMC5</name>
<keyword evidence="7 9" id="KW-0057">Aromatic amino acid biosynthesis</keyword>
<proteinExistence type="inferred from homology"/>
<dbReference type="OrthoDB" id="9796196at2"/>
<evidence type="ECO:0000256" key="8">
    <source>
        <dbReference type="ARBA" id="ARBA00023235"/>
    </source>
</evidence>
<dbReference type="UniPathway" id="UPA00035">
    <property type="reaction ID" value="UER00042"/>
</dbReference>
<evidence type="ECO:0000256" key="9">
    <source>
        <dbReference type="HAMAP-Rule" id="MF_00135"/>
    </source>
</evidence>
<dbReference type="InterPro" id="IPR044643">
    <property type="entry name" value="TrpF_fam"/>
</dbReference>
<dbReference type="EMBL" id="CP000767">
    <property type="protein sequence ID" value="EAU01055.1"/>
    <property type="molecule type" value="Genomic_DNA"/>
</dbReference>
<dbReference type="InterPro" id="IPR001240">
    <property type="entry name" value="PRAI_dom"/>
</dbReference>
<evidence type="ECO:0000313" key="12">
    <source>
        <dbReference type="Proteomes" id="UP000006380"/>
    </source>
</evidence>
<evidence type="ECO:0000256" key="6">
    <source>
        <dbReference type="ARBA" id="ARBA00022822"/>
    </source>
</evidence>
<evidence type="ECO:0000256" key="4">
    <source>
        <dbReference type="ARBA" id="ARBA00022272"/>
    </source>
</evidence>
<dbReference type="KEGG" id="ccv:CCV52592_1685"/>
<dbReference type="GO" id="GO:0004640">
    <property type="term" value="F:phosphoribosylanthranilate isomerase activity"/>
    <property type="evidence" value="ECO:0007669"/>
    <property type="project" value="UniProtKB-UniRule"/>
</dbReference>
<dbReference type="HOGENOM" id="CLU_076364_1_0_7"/>
<comment type="catalytic activity">
    <reaction evidence="1 9">
        <text>N-(5-phospho-beta-D-ribosyl)anthranilate = 1-(2-carboxyphenylamino)-1-deoxy-D-ribulose 5-phosphate</text>
        <dbReference type="Rhea" id="RHEA:21540"/>
        <dbReference type="ChEBI" id="CHEBI:18277"/>
        <dbReference type="ChEBI" id="CHEBI:58613"/>
        <dbReference type="EC" id="5.3.1.24"/>
    </reaction>
</comment>
<dbReference type="AlphaFoldDB" id="A7H068"/>
<dbReference type="STRING" id="360105.CCV52592_1685"/>
<comment type="similarity">
    <text evidence="9">Belongs to the TrpF family.</text>
</comment>
<dbReference type="InterPro" id="IPR013785">
    <property type="entry name" value="Aldolase_TIM"/>
</dbReference>
<dbReference type="RefSeq" id="WP_011992659.1">
    <property type="nucleotide sequence ID" value="NC_009715.2"/>
</dbReference>
<dbReference type="Pfam" id="PF00697">
    <property type="entry name" value="PRAI"/>
    <property type="match status" value="1"/>
</dbReference>
<keyword evidence="6 9" id="KW-0822">Tryptophan biosynthesis</keyword>
<keyword evidence="5 9" id="KW-0028">Amino-acid biosynthesis</keyword>
<dbReference type="HAMAP" id="MF_00135">
    <property type="entry name" value="PRAI"/>
    <property type="match status" value="1"/>
</dbReference>
<dbReference type="Proteomes" id="UP000006380">
    <property type="component" value="Chromosome"/>
</dbReference>
<comment type="pathway">
    <text evidence="2 9">Amino-acid biosynthesis; L-tryptophan biosynthesis; L-tryptophan from chorismate: step 3/5.</text>
</comment>
<evidence type="ECO:0000256" key="7">
    <source>
        <dbReference type="ARBA" id="ARBA00023141"/>
    </source>
</evidence>
<dbReference type="GO" id="GO:0000162">
    <property type="term" value="P:L-tryptophan biosynthetic process"/>
    <property type="evidence" value="ECO:0007669"/>
    <property type="project" value="UniProtKB-UniRule"/>
</dbReference>
<accession>A7H068</accession>
<gene>
    <name evidence="9 11" type="primary">trpF</name>
    <name evidence="11" type="ORF">CCV52592_1685</name>
</gene>
<protein>
    <recommendedName>
        <fullName evidence="4 9">N-(5'-phosphoribosyl)anthranilate isomerase</fullName>
        <shortName evidence="9">PRAI</shortName>
        <ecNumber evidence="3 9">5.3.1.24</ecNumber>
    </recommendedName>
</protein>
<dbReference type="CDD" id="cd00405">
    <property type="entry name" value="PRAI"/>
    <property type="match status" value="1"/>
</dbReference>
<evidence type="ECO:0000259" key="10">
    <source>
        <dbReference type="Pfam" id="PF00697"/>
    </source>
</evidence>
<feature type="domain" description="N-(5'phosphoribosyl) anthranilate isomerase (PRAI)" evidence="10">
    <location>
        <begin position="5"/>
        <end position="195"/>
    </location>
</feature>
<dbReference type="PANTHER" id="PTHR42894">
    <property type="entry name" value="N-(5'-PHOSPHORIBOSYL)ANTHRANILATE ISOMERASE"/>
    <property type="match status" value="1"/>
</dbReference>
<evidence type="ECO:0000256" key="5">
    <source>
        <dbReference type="ARBA" id="ARBA00022605"/>
    </source>
</evidence>
<evidence type="ECO:0000256" key="2">
    <source>
        <dbReference type="ARBA" id="ARBA00004664"/>
    </source>
</evidence>
<keyword evidence="12" id="KW-1185">Reference proteome</keyword>
<dbReference type="EC" id="5.3.1.24" evidence="3 9"/>
<evidence type="ECO:0000256" key="1">
    <source>
        <dbReference type="ARBA" id="ARBA00001164"/>
    </source>
</evidence>
<dbReference type="PANTHER" id="PTHR42894:SF1">
    <property type="entry name" value="N-(5'-PHOSPHORIBOSYL)ANTHRANILATE ISOMERASE"/>
    <property type="match status" value="1"/>
</dbReference>
<keyword evidence="8 9" id="KW-0413">Isomerase</keyword>
<dbReference type="Gene3D" id="3.20.20.70">
    <property type="entry name" value="Aldolase class I"/>
    <property type="match status" value="1"/>
</dbReference>
<sequence>MRPLIKICGIKTADEAAGVAALAVDFLGVIFAKSPRQVDMKTAREIARTAHENGKLCVGVFAGQSECEIMEICEFAGLDAVQIYDEPSENLHANLRDLGVQIWRVFSVKDELPRLDFRYYDLPLFDCKGENLGGNGVKFNWEILRGMKPFSFALAGGIGEDNVLEAIKFKPKILDINSRVEDENLVKVPSKIERILRLINNPRK</sequence>
<evidence type="ECO:0000313" key="11">
    <source>
        <dbReference type="EMBL" id="EAU01055.1"/>
    </source>
</evidence>
<evidence type="ECO:0000256" key="3">
    <source>
        <dbReference type="ARBA" id="ARBA00012572"/>
    </source>
</evidence>
<dbReference type="InterPro" id="IPR011060">
    <property type="entry name" value="RibuloseP-bd_barrel"/>
</dbReference>